<accession>A0A5K8AEH1</accession>
<reference evidence="1 2" key="1">
    <citation type="submission" date="2019-11" db="EMBL/GenBank/DDBJ databases">
        <title>Comparative genomics of hydrocarbon-degrading Desulfosarcina strains.</title>
        <authorList>
            <person name="Watanabe M."/>
            <person name="Kojima H."/>
            <person name="Fukui M."/>
        </authorList>
    </citation>
    <scope>NUCLEOTIDE SEQUENCE [LARGE SCALE GENOMIC DNA]</scope>
    <source>
        <strain evidence="2">oXyS1</strain>
    </source>
</reference>
<organism evidence="1 2">
    <name type="scientific">Desulfosarcina ovata subsp. ovata</name>
    <dbReference type="NCBI Taxonomy" id="2752305"/>
    <lineage>
        <taxon>Bacteria</taxon>
        <taxon>Pseudomonadati</taxon>
        <taxon>Thermodesulfobacteriota</taxon>
        <taxon>Desulfobacteria</taxon>
        <taxon>Desulfobacterales</taxon>
        <taxon>Desulfosarcinaceae</taxon>
        <taxon>Desulfosarcina</taxon>
    </lineage>
</organism>
<gene>
    <name evidence="1" type="ORF">DSCOOX_35640</name>
</gene>
<dbReference type="RefSeq" id="WP_155311453.1">
    <property type="nucleotide sequence ID" value="NZ_AP021879.1"/>
</dbReference>
<name>A0A5K8AEH1_9BACT</name>
<evidence type="ECO:0000313" key="1">
    <source>
        <dbReference type="EMBL" id="BBO90384.1"/>
    </source>
</evidence>
<evidence type="ECO:0000313" key="2">
    <source>
        <dbReference type="Proteomes" id="UP000422108"/>
    </source>
</evidence>
<keyword evidence="2" id="KW-1185">Reference proteome</keyword>
<dbReference type="Proteomes" id="UP000422108">
    <property type="component" value="Chromosome"/>
</dbReference>
<dbReference type="EMBL" id="AP021879">
    <property type="protein sequence ID" value="BBO90384.1"/>
    <property type="molecule type" value="Genomic_DNA"/>
</dbReference>
<dbReference type="AlphaFoldDB" id="A0A5K8AEH1"/>
<protein>
    <submittedName>
        <fullName evidence="1">Uncharacterized protein</fullName>
    </submittedName>
</protein>
<proteinExistence type="predicted"/>
<sequence length="211" mass="24265">MDVMLQFPYRQIGRLWMAANLLLPTLMDAPFSAIPWNTPSLWQDANTGLAITIQRHPTAMTELCLLASRMHQRLESLFPMMDALCCRTCPTCTDSCCQRAWVWADFRDLLFYHLADITPPEQQLLGRRGERCRYGTPHGCRLDRIRRPFVCTWYVCPAQTAILRTHPAEARRLKKALQQIQQARRQLENRFVETVFGSPHARTGAGPPVRG</sequence>